<dbReference type="EMBL" id="CP030050">
    <property type="protein sequence ID" value="QOZ67113.1"/>
    <property type="molecule type" value="Genomic_DNA"/>
</dbReference>
<dbReference type="GO" id="GO:0004820">
    <property type="term" value="F:glycine-tRNA ligase activity"/>
    <property type="evidence" value="ECO:0007669"/>
    <property type="project" value="UniProtKB-UniRule"/>
</dbReference>
<name>A0AAE7NPH2_9BRAD</name>
<dbReference type="GO" id="GO:0005829">
    <property type="term" value="C:cytosol"/>
    <property type="evidence" value="ECO:0007669"/>
    <property type="project" value="TreeGrafter"/>
</dbReference>
<dbReference type="Proteomes" id="UP000594015">
    <property type="component" value="Chromosome"/>
</dbReference>
<dbReference type="PROSITE" id="PS50861">
    <property type="entry name" value="AA_TRNA_LIGASE_II_GLYAB"/>
    <property type="match status" value="1"/>
</dbReference>
<organism evidence="13 14">
    <name type="scientific">Bradyrhizobium arachidis</name>
    <dbReference type="NCBI Taxonomy" id="858423"/>
    <lineage>
        <taxon>Bacteria</taxon>
        <taxon>Pseudomonadati</taxon>
        <taxon>Pseudomonadota</taxon>
        <taxon>Alphaproteobacteria</taxon>
        <taxon>Hyphomicrobiales</taxon>
        <taxon>Nitrobacteraceae</taxon>
        <taxon>Bradyrhizobium</taxon>
    </lineage>
</organism>
<dbReference type="GO" id="GO:0006420">
    <property type="term" value="P:arginyl-tRNA aminoacylation"/>
    <property type="evidence" value="ECO:0007669"/>
    <property type="project" value="InterPro"/>
</dbReference>
<dbReference type="GO" id="GO:0005524">
    <property type="term" value="F:ATP binding"/>
    <property type="evidence" value="ECO:0007669"/>
    <property type="project" value="UniProtKB-UniRule"/>
</dbReference>
<evidence type="ECO:0000256" key="3">
    <source>
        <dbReference type="ARBA" id="ARBA00011209"/>
    </source>
</evidence>
<dbReference type="Pfam" id="PF02092">
    <property type="entry name" value="tRNA_synt_2f"/>
    <property type="match status" value="1"/>
</dbReference>
<proteinExistence type="inferred from homology"/>
<comment type="subunit">
    <text evidence="3 11">Tetramer of two alpha and two beta subunits.</text>
</comment>
<comment type="subcellular location">
    <subcellularLocation>
        <location evidence="1 11">Cytoplasm</location>
    </subcellularLocation>
</comment>
<sequence>MPELLLELFSEEIPARMQAKAADDLRRMVTDKLVAEGLVYEGAKAFATPRRLALTVHGIPARQPDLKTERRGPKVGAPDAAVQGFLKATGLKSLDEAKIQRDPKGDFYIGLIEKPGRDAIDVLAEILPVIIRTFPWPKSMRWGARSGKPGSLSWVRPLHAITATFGLETEEPDIVKFEVDGIGAGQTTYGHRFMAPDAISVRRFEDYEAKLKAAKVILDPQARKDIIFEDAKELTFAQGFELVEDQVLLDEVSGLVEWPVVMMGSFEQEYLAIPDEVIRATIRNNQKCFVVKDPKTGKLTNKFVLTANIEATDGGKVIVSGNERVIRPRLSDAKFFYETDLKTKLEDRLPKFEQIVFHEKLGTQGARIKRIERLAAEIAPLVGADVAKATRGAHLAKADLLTEVVGEFPEVQGLMGKYYALAQGEDASVAAACEEHYKPQGPADRVPTDPVSVAVALADKIDTLVGFWAIDEKPTGSKDPYALRRAALGVIRLIAENALRLSLMQVAASALAGLSVQPADAQKLPSDLLAFFADRLKVQLREQGARHDLVDAVFALGGQDDLLMIVRRVEALGKFLDSDDGKNLLAGTKRASNILSIEEKKDKRSFDGAPDAALYSLAEEKALAKAIGEVKAEASAAVAKEDFAAAMSAMAKLRPPVDAFFDKVRVNDDDAKVRENRLKLLNEIRSATRAVADFSKIQD</sequence>
<keyword evidence="4 11" id="KW-0963">Cytoplasm</keyword>
<accession>A0AAE7NPH2</accession>
<evidence type="ECO:0000256" key="9">
    <source>
        <dbReference type="ARBA" id="ARBA00023146"/>
    </source>
</evidence>
<evidence type="ECO:0000256" key="6">
    <source>
        <dbReference type="ARBA" id="ARBA00022741"/>
    </source>
</evidence>
<evidence type="ECO:0000256" key="1">
    <source>
        <dbReference type="ARBA" id="ARBA00004496"/>
    </source>
</evidence>
<evidence type="ECO:0000313" key="13">
    <source>
        <dbReference type="EMBL" id="QOZ67113.1"/>
    </source>
</evidence>
<keyword evidence="9 11" id="KW-0030">Aminoacyl-tRNA synthetase</keyword>
<dbReference type="HAMAP" id="MF_00255">
    <property type="entry name" value="Gly_tRNA_synth_beta"/>
    <property type="match status" value="1"/>
</dbReference>
<dbReference type="EC" id="6.1.1.14" evidence="11"/>
<keyword evidence="6 11" id="KW-0547">Nucleotide-binding</keyword>
<keyword evidence="5 11" id="KW-0436">Ligase</keyword>
<gene>
    <name evidence="11" type="primary">glyS</name>
    <name evidence="13" type="ORF">WN72_12905</name>
</gene>
<evidence type="ECO:0000256" key="4">
    <source>
        <dbReference type="ARBA" id="ARBA00022490"/>
    </source>
</evidence>
<keyword evidence="8 11" id="KW-0648">Protein biosynthesis</keyword>
<dbReference type="PANTHER" id="PTHR30075:SF2">
    <property type="entry name" value="GLYCINE--TRNA LIGASE, CHLOROPLASTIC_MITOCHONDRIAL 2"/>
    <property type="match status" value="1"/>
</dbReference>
<comment type="similarity">
    <text evidence="2 11">Belongs to the class-II aminoacyl-tRNA synthetase family.</text>
</comment>
<evidence type="ECO:0000256" key="5">
    <source>
        <dbReference type="ARBA" id="ARBA00022598"/>
    </source>
</evidence>
<dbReference type="GO" id="GO:0006426">
    <property type="term" value="P:glycyl-tRNA aminoacylation"/>
    <property type="evidence" value="ECO:0007669"/>
    <property type="project" value="UniProtKB-UniRule"/>
</dbReference>
<dbReference type="InterPro" id="IPR008909">
    <property type="entry name" value="DALR_anticod-bd"/>
</dbReference>
<evidence type="ECO:0000256" key="7">
    <source>
        <dbReference type="ARBA" id="ARBA00022840"/>
    </source>
</evidence>
<dbReference type="PANTHER" id="PTHR30075">
    <property type="entry name" value="GLYCYL-TRNA SYNTHETASE"/>
    <property type="match status" value="1"/>
</dbReference>
<dbReference type="InterPro" id="IPR006194">
    <property type="entry name" value="Gly-tRNA-synth_heterodimer"/>
</dbReference>
<dbReference type="NCBIfam" id="TIGR00211">
    <property type="entry name" value="glyS"/>
    <property type="match status" value="1"/>
</dbReference>
<dbReference type="KEGG" id="barh:WN72_12905"/>
<dbReference type="AlphaFoldDB" id="A0AAE7NPH2"/>
<comment type="catalytic activity">
    <reaction evidence="10 11">
        <text>tRNA(Gly) + glycine + ATP = glycyl-tRNA(Gly) + AMP + diphosphate</text>
        <dbReference type="Rhea" id="RHEA:16013"/>
        <dbReference type="Rhea" id="RHEA-COMP:9664"/>
        <dbReference type="Rhea" id="RHEA-COMP:9683"/>
        <dbReference type="ChEBI" id="CHEBI:30616"/>
        <dbReference type="ChEBI" id="CHEBI:33019"/>
        <dbReference type="ChEBI" id="CHEBI:57305"/>
        <dbReference type="ChEBI" id="CHEBI:78442"/>
        <dbReference type="ChEBI" id="CHEBI:78522"/>
        <dbReference type="ChEBI" id="CHEBI:456215"/>
        <dbReference type="EC" id="6.1.1.14"/>
    </reaction>
</comment>
<evidence type="ECO:0000256" key="8">
    <source>
        <dbReference type="ARBA" id="ARBA00022917"/>
    </source>
</evidence>
<dbReference type="Pfam" id="PF05746">
    <property type="entry name" value="DALR_1"/>
    <property type="match status" value="1"/>
</dbReference>
<dbReference type="InterPro" id="IPR015944">
    <property type="entry name" value="Gly-tRNA-synth_bsu"/>
</dbReference>
<protein>
    <recommendedName>
        <fullName evidence="11">Glycine--tRNA ligase beta subunit</fullName>
        <ecNumber evidence="11">6.1.1.14</ecNumber>
    </recommendedName>
    <alternativeName>
        <fullName evidence="11">Glycyl-tRNA synthetase beta subunit</fullName>
        <shortName evidence="11">GlyRS</shortName>
    </alternativeName>
</protein>
<dbReference type="RefSeq" id="WP_092217902.1">
    <property type="nucleotide sequence ID" value="NZ_CP030050.1"/>
</dbReference>
<feature type="domain" description="DALR anticodon binding" evidence="12">
    <location>
        <begin position="594"/>
        <end position="686"/>
    </location>
</feature>
<dbReference type="SUPFAM" id="SSF109604">
    <property type="entry name" value="HD-domain/PDEase-like"/>
    <property type="match status" value="1"/>
</dbReference>
<keyword evidence="7 11" id="KW-0067">ATP-binding</keyword>
<dbReference type="GO" id="GO:0004814">
    <property type="term" value="F:arginine-tRNA ligase activity"/>
    <property type="evidence" value="ECO:0007669"/>
    <property type="project" value="InterPro"/>
</dbReference>
<evidence type="ECO:0000313" key="14">
    <source>
        <dbReference type="Proteomes" id="UP000594015"/>
    </source>
</evidence>
<dbReference type="PRINTS" id="PR01045">
    <property type="entry name" value="TRNASYNTHGB"/>
</dbReference>
<evidence type="ECO:0000259" key="12">
    <source>
        <dbReference type="Pfam" id="PF05746"/>
    </source>
</evidence>
<evidence type="ECO:0000256" key="2">
    <source>
        <dbReference type="ARBA" id="ARBA00008226"/>
    </source>
</evidence>
<reference evidence="13 14" key="1">
    <citation type="submission" date="2018-06" db="EMBL/GenBank/DDBJ databases">
        <title>Comparative genomics of Bradyrhizobium nodulating Arachidis hypogaea.</title>
        <authorList>
            <person name="Li Y."/>
        </authorList>
    </citation>
    <scope>NUCLEOTIDE SEQUENCE [LARGE SCALE GENOMIC DNA]</scope>
    <source>
        <strain evidence="13 14">CCBAU 051107</strain>
    </source>
</reference>
<evidence type="ECO:0000256" key="10">
    <source>
        <dbReference type="ARBA" id="ARBA00047937"/>
    </source>
</evidence>
<evidence type="ECO:0000256" key="11">
    <source>
        <dbReference type="HAMAP-Rule" id="MF_00255"/>
    </source>
</evidence>